<dbReference type="RefSeq" id="WP_174701108.1">
    <property type="nucleotide sequence ID" value="NZ_JABURA010000001.1"/>
</dbReference>
<evidence type="ECO:0000313" key="7">
    <source>
        <dbReference type="Proteomes" id="UP000728647"/>
    </source>
</evidence>
<evidence type="ECO:0000259" key="5">
    <source>
        <dbReference type="PROSITE" id="PS51725"/>
    </source>
</evidence>
<dbReference type="GO" id="GO:0016491">
    <property type="term" value="F:oxidoreductase activity"/>
    <property type="evidence" value="ECO:0007669"/>
    <property type="project" value="InterPro"/>
</dbReference>
<evidence type="ECO:0000256" key="2">
    <source>
        <dbReference type="ARBA" id="ARBA00022723"/>
    </source>
</evidence>
<dbReference type="PANTHER" id="PTHR36843:SF1">
    <property type="entry name" value="COPROHEME DECARBOXYLASE"/>
    <property type="match status" value="1"/>
</dbReference>
<feature type="domain" description="ABM" evidence="5">
    <location>
        <begin position="438"/>
        <end position="526"/>
    </location>
</feature>
<keyword evidence="2" id="KW-0479">Metal-binding</keyword>
<sequence>MERRQPPQTEEGWYVLHDFRSIDWDAWRDAPERRRSRAIEEGIEYLSAAESVADAEEGESATFAVLGHKADLLVLHLRPTLADLDALERQFEGTALAEFTERADSYLSVTEVSGYMSQDYFDEDAEVEDTGMARYIETRLKPEIPDSEFLSFYPMDKRRGSEDNWYDLPFDERAEHLSSHGDIGKDYAGRVTQIISGSIGLDDFEWGVTLFGDDPTDVKDLLYEMRFDPSSSRFAEFGRFLSARRFPPEDLGAFLDGERIPREGEDAHGGHPHASGESGGHHHGDSGGHHGDSGGHHGDSGGHHGDSGGHHGDSSSSDHGGSGGPHGDDDEDLRSELEDMGVYAGQPHGEDVHAVVLYSAADSEELFEEVDGLRGNFGHYDTHVKTAVYEPKGDSEAETAVVSLWETERAASTAAGFLSDLPEVVRQAGDDDGDDSWGTMGMFYTVKPEHTEDFVDTFSDVAGLLAEMDGHRKTDLLANREDENDMFIASRWDSREDAMAFFRSDEFSETVEWGRDVLADRPRHVFLA</sequence>
<gene>
    <name evidence="6" type="ORF">HT576_01840</name>
</gene>
<accession>A0A8J8GL53</accession>
<dbReference type="InterPro" id="IPR007138">
    <property type="entry name" value="ABM_dom"/>
</dbReference>
<comment type="caution">
    <text evidence="6">The sequence shown here is derived from an EMBL/GenBank/DDBJ whole genome shotgun (WGS) entry which is preliminary data.</text>
</comment>
<name>A0A8J8GL53_9EURY</name>
<dbReference type="InterPro" id="IPR011008">
    <property type="entry name" value="Dimeric_a/b-barrel"/>
</dbReference>
<dbReference type="NCBIfam" id="NF007124">
    <property type="entry name" value="PRK09565.1"/>
    <property type="match status" value="2"/>
</dbReference>
<dbReference type="EMBL" id="JABURA010000001">
    <property type="protein sequence ID" value="NUB89777.1"/>
    <property type="molecule type" value="Genomic_DNA"/>
</dbReference>
<dbReference type="Gene3D" id="3.30.70.1030">
    <property type="entry name" value="Apc35880, domain 1"/>
    <property type="match status" value="2"/>
</dbReference>
<dbReference type="NCBIfam" id="NF008913">
    <property type="entry name" value="PRK12276.1"/>
    <property type="match status" value="1"/>
</dbReference>
<protein>
    <submittedName>
        <fullName evidence="6">Heme-binding protein</fullName>
    </submittedName>
</protein>
<keyword evidence="1" id="KW-0349">Heme</keyword>
<dbReference type="InterPro" id="IPR010644">
    <property type="entry name" value="ChdC/CLD"/>
</dbReference>
<evidence type="ECO:0000256" key="3">
    <source>
        <dbReference type="ARBA" id="ARBA00023004"/>
    </source>
</evidence>
<evidence type="ECO:0000256" key="4">
    <source>
        <dbReference type="SAM" id="MobiDB-lite"/>
    </source>
</evidence>
<evidence type="ECO:0000256" key="1">
    <source>
        <dbReference type="ARBA" id="ARBA00022617"/>
    </source>
</evidence>
<proteinExistence type="predicted"/>
<organism evidence="6 7">
    <name type="scientific">Haloterrigena gelatinilytica</name>
    <dbReference type="NCBI Taxonomy" id="2741724"/>
    <lineage>
        <taxon>Archaea</taxon>
        <taxon>Methanobacteriati</taxon>
        <taxon>Methanobacteriota</taxon>
        <taxon>Stenosarchaea group</taxon>
        <taxon>Halobacteria</taxon>
        <taxon>Halobacteriales</taxon>
        <taxon>Natrialbaceae</taxon>
        <taxon>Haloterrigena</taxon>
    </lineage>
</organism>
<dbReference type="GO" id="GO:0046872">
    <property type="term" value="F:metal ion binding"/>
    <property type="evidence" value="ECO:0007669"/>
    <property type="project" value="UniProtKB-KW"/>
</dbReference>
<dbReference type="Proteomes" id="UP000728647">
    <property type="component" value="Unassembled WGS sequence"/>
</dbReference>
<dbReference type="PANTHER" id="PTHR36843">
    <property type="entry name" value="HEME-DEPENDENT PEROXIDASE YWFI-RELATED"/>
    <property type="match status" value="1"/>
</dbReference>
<dbReference type="PROSITE" id="PS51725">
    <property type="entry name" value="ABM"/>
    <property type="match status" value="1"/>
</dbReference>
<dbReference type="SUPFAM" id="SSF54909">
    <property type="entry name" value="Dimeric alpha+beta barrel"/>
    <property type="match status" value="2"/>
</dbReference>
<dbReference type="GO" id="GO:0020037">
    <property type="term" value="F:heme binding"/>
    <property type="evidence" value="ECO:0007669"/>
    <property type="project" value="InterPro"/>
</dbReference>
<dbReference type="OrthoDB" id="8690at2157"/>
<dbReference type="Pfam" id="PF06778">
    <property type="entry name" value="Chlor_dismutase"/>
    <property type="match status" value="1"/>
</dbReference>
<keyword evidence="3" id="KW-0408">Iron</keyword>
<feature type="compositionally biased region" description="Basic and acidic residues" evidence="4">
    <location>
        <begin position="279"/>
        <end position="313"/>
    </location>
</feature>
<evidence type="ECO:0000313" key="6">
    <source>
        <dbReference type="EMBL" id="NUB89777.1"/>
    </source>
</evidence>
<dbReference type="AlphaFoldDB" id="A0A8J8GL53"/>
<feature type="region of interest" description="Disordered" evidence="4">
    <location>
        <begin position="261"/>
        <end position="333"/>
    </location>
</feature>
<reference evidence="6" key="1">
    <citation type="submission" date="2020-06" db="EMBL/GenBank/DDBJ databases">
        <title>Haloterrigena sp. nov., an extremely halophilic archaeon isolated from a saline sediment.</title>
        <authorList>
            <person name="Liu B.-B."/>
        </authorList>
    </citation>
    <scope>NUCLEOTIDE SEQUENCE</scope>
    <source>
        <strain evidence="6">SYSU A121-1</strain>
    </source>
</reference>
<dbReference type="Pfam" id="PF03992">
    <property type="entry name" value="ABM"/>
    <property type="match status" value="1"/>
</dbReference>
<dbReference type="Gene3D" id="3.30.70.100">
    <property type="match status" value="1"/>
</dbReference>